<dbReference type="Proteomes" id="UP001310594">
    <property type="component" value="Unassembled WGS sequence"/>
</dbReference>
<evidence type="ECO:0000256" key="4">
    <source>
        <dbReference type="ARBA" id="ARBA00022840"/>
    </source>
</evidence>
<evidence type="ECO:0000256" key="5">
    <source>
        <dbReference type="ARBA" id="ARBA00023242"/>
    </source>
</evidence>
<dbReference type="EMBL" id="JAVRQU010000015">
    <property type="protein sequence ID" value="KAK5694626.1"/>
    <property type="molecule type" value="Genomic_DNA"/>
</dbReference>
<dbReference type="InterPro" id="IPR012308">
    <property type="entry name" value="DNA_ligase_ATP-dep_N"/>
</dbReference>
<dbReference type="PANTHER" id="PTHR45997:SF2">
    <property type="entry name" value="ATP DEPENDENT DNA LIGASE DOMAIN PROTEIN (AFU_ORTHOLOGUE AFUA_5G02430)"/>
    <property type="match status" value="1"/>
</dbReference>
<keyword evidence="3" id="KW-0547">Nucleotide-binding</keyword>
<accession>A0AAN8A190</accession>
<reference evidence="8" key="1">
    <citation type="submission" date="2023-08" db="EMBL/GenBank/DDBJ databases">
        <title>Black Yeasts Isolated from many extreme environments.</title>
        <authorList>
            <person name="Coleine C."/>
            <person name="Stajich J.E."/>
            <person name="Selbmann L."/>
        </authorList>
    </citation>
    <scope>NUCLEOTIDE SEQUENCE</scope>
    <source>
        <strain evidence="8">CCFEE 5810</strain>
    </source>
</reference>
<keyword evidence="4" id="KW-0067">ATP-binding</keyword>
<organism evidence="8 9">
    <name type="scientific">Elasticomyces elasticus</name>
    <dbReference type="NCBI Taxonomy" id="574655"/>
    <lineage>
        <taxon>Eukaryota</taxon>
        <taxon>Fungi</taxon>
        <taxon>Dikarya</taxon>
        <taxon>Ascomycota</taxon>
        <taxon>Pezizomycotina</taxon>
        <taxon>Dothideomycetes</taxon>
        <taxon>Dothideomycetidae</taxon>
        <taxon>Mycosphaerellales</taxon>
        <taxon>Teratosphaeriaceae</taxon>
        <taxon>Elasticomyces</taxon>
    </lineage>
</organism>
<dbReference type="GO" id="GO:0005524">
    <property type="term" value="F:ATP binding"/>
    <property type="evidence" value="ECO:0007669"/>
    <property type="project" value="UniProtKB-KW"/>
</dbReference>
<dbReference type="InterPro" id="IPR012340">
    <property type="entry name" value="NA-bd_OB-fold"/>
</dbReference>
<proteinExistence type="inferred from homology"/>
<dbReference type="InterPro" id="IPR012310">
    <property type="entry name" value="DNA_ligase_ATP-dep_cent"/>
</dbReference>
<dbReference type="GO" id="GO:0003677">
    <property type="term" value="F:DNA binding"/>
    <property type="evidence" value="ECO:0007669"/>
    <property type="project" value="InterPro"/>
</dbReference>
<dbReference type="GO" id="GO:0006303">
    <property type="term" value="P:double-strand break repair via nonhomologous end joining"/>
    <property type="evidence" value="ECO:0007669"/>
    <property type="project" value="TreeGrafter"/>
</dbReference>
<dbReference type="GO" id="GO:0006310">
    <property type="term" value="P:DNA recombination"/>
    <property type="evidence" value="ECO:0007669"/>
    <property type="project" value="InterPro"/>
</dbReference>
<dbReference type="GO" id="GO:0006297">
    <property type="term" value="P:nucleotide-excision repair, DNA gap filling"/>
    <property type="evidence" value="ECO:0007669"/>
    <property type="project" value="TreeGrafter"/>
</dbReference>
<comment type="similarity">
    <text evidence="1">Belongs to the ATP-dependent DNA ligase family.</text>
</comment>
<evidence type="ECO:0000256" key="2">
    <source>
        <dbReference type="ARBA" id="ARBA00022598"/>
    </source>
</evidence>
<evidence type="ECO:0000313" key="9">
    <source>
        <dbReference type="Proteomes" id="UP001310594"/>
    </source>
</evidence>
<evidence type="ECO:0000256" key="6">
    <source>
        <dbReference type="SAM" id="MobiDB-lite"/>
    </source>
</evidence>
<evidence type="ECO:0000313" key="8">
    <source>
        <dbReference type="EMBL" id="KAK5694626.1"/>
    </source>
</evidence>
<dbReference type="InterPro" id="IPR036599">
    <property type="entry name" value="DNA_ligase_N_sf"/>
</dbReference>
<dbReference type="AlphaFoldDB" id="A0AAN8A190"/>
<evidence type="ECO:0000256" key="1">
    <source>
        <dbReference type="ARBA" id="ARBA00007572"/>
    </source>
</evidence>
<dbReference type="Gene3D" id="3.30.470.30">
    <property type="entry name" value="DNA ligase/mRNA capping enzyme"/>
    <property type="match status" value="1"/>
</dbReference>
<feature type="region of interest" description="Disordered" evidence="6">
    <location>
        <begin position="687"/>
        <end position="771"/>
    </location>
</feature>
<dbReference type="Gene3D" id="2.40.50.140">
    <property type="entry name" value="Nucleic acid-binding proteins"/>
    <property type="match status" value="1"/>
</dbReference>
<feature type="compositionally biased region" description="Polar residues" evidence="6">
    <location>
        <begin position="756"/>
        <end position="771"/>
    </location>
</feature>
<dbReference type="PROSITE" id="PS50160">
    <property type="entry name" value="DNA_LIGASE_A3"/>
    <property type="match status" value="1"/>
</dbReference>
<keyword evidence="5" id="KW-0539">Nucleus</keyword>
<protein>
    <recommendedName>
        <fullName evidence="7">ATP-dependent DNA ligase family profile domain-containing protein</fullName>
    </recommendedName>
</protein>
<name>A0AAN8A190_9PEZI</name>
<evidence type="ECO:0000256" key="3">
    <source>
        <dbReference type="ARBA" id="ARBA00022741"/>
    </source>
</evidence>
<dbReference type="Pfam" id="PF04675">
    <property type="entry name" value="DNA_ligase_A_N"/>
    <property type="match status" value="1"/>
</dbReference>
<dbReference type="Pfam" id="PF01068">
    <property type="entry name" value="DNA_ligase_A_M"/>
    <property type="match status" value="1"/>
</dbReference>
<feature type="compositionally biased region" description="Polar residues" evidence="6">
    <location>
        <begin position="712"/>
        <end position="738"/>
    </location>
</feature>
<dbReference type="PANTHER" id="PTHR45997">
    <property type="entry name" value="DNA LIGASE 4"/>
    <property type="match status" value="1"/>
</dbReference>
<keyword evidence="2" id="KW-0436">Ligase</keyword>
<dbReference type="GO" id="GO:0032807">
    <property type="term" value="C:DNA ligase IV complex"/>
    <property type="evidence" value="ECO:0007669"/>
    <property type="project" value="TreeGrafter"/>
</dbReference>
<dbReference type="SUPFAM" id="SSF56091">
    <property type="entry name" value="DNA ligase/mRNA capping enzyme, catalytic domain"/>
    <property type="match status" value="1"/>
</dbReference>
<evidence type="ECO:0000259" key="7">
    <source>
        <dbReference type="PROSITE" id="PS50160"/>
    </source>
</evidence>
<sequence>MPFPFSKVVNLYHDLEKVEQRDPPLLPQPKAEALRFVTERWFRSNRNTINGLDVRSGVALLSSLLPERRTDRVYSLQPPSLCRILGRTLGLNAVRRGDLEAHKQANRGDLGQCLERVLKTYGPPARPAVTLEEVDDMLEALAAQCQFSDKSIRISFPPASSEPKDKLLGDVVKRVTPEEGKWLVRLVLKDFAPVKISEEIVLKQFHFLLPDLLRFQDNFNAAVGLLKNEPLLRQLPDCPDPRSARLHKQGAATVIRPQVGVKVGRPTFIKARSLDSCVKMLGTQEWVLERKYDGEYCEIHVDLSKSVLPMECIQIFSKSGKDSTEDRKGLHQTLVKCLRLGNPDCKVKKQAIILGELVVYSDESKSILSFDKIRKHVSRSGVFLGNEQDSQRHAHEYLAIVFFDLLLLDDEVVMTKGIEERRRWLHELYRKIRGRAMSAEWKIVDFASTDRALNHLMEQFAASNVMRCEGLILKPCGSPYFPLDTSPSEQRRFYIKLKKDYIEGMGDEADYAVVGASYNAQQAHKSGIRNIKWTDFHLGCMINTVEVRRFDANPVFRIVGTIQQDACIPKPILETLNTLGQLQSTPYSEPFEHFSVQETKIKIDVLFRTPFVLEVLGSGFNKPSNCDYYMLRHARVKKLHQDRSWKACVSFEELQDQARKANDVPATDEGKKAETLARYHHMELKLKRRLEREGSVTPRSRRSTPPAVRASCTRQLEGSTLVQLCSSGSKRASPTTDDTPCPEAKKRRASDDGDATTPQPRSTPLSDITNQALGRDVSLDNALPAPGVRAPVTKQRCKVTKPTISNATCVGTRCPFKNTAVLLAPCIANALYITEDLLPSHQSHITARLQHWDRDSFAHPPGRETVAESQACEGMRKVVLVEGKRQGAVETVINEIMALNQGRLRERVELLDWRVLEKCCRHDRTADTLKRHFIGATMFVEAEGRAVFVSNIPGLGHN</sequence>
<dbReference type="InterPro" id="IPR029710">
    <property type="entry name" value="LIG4"/>
</dbReference>
<feature type="domain" description="ATP-dependent DNA ligase family profile" evidence="7">
    <location>
        <begin position="400"/>
        <end position="542"/>
    </location>
</feature>
<gene>
    <name evidence="8" type="ORF">LTR97_009216</name>
</gene>
<comment type="caution">
    <text evidence="8">The sequence shown here is derived from an EMBL/GenBank/DDBJ whole genome shotgun (WGS) entry which is preliminary data.</text>
</comment>
<dbReference type="GO" id="GO:0003910">
    <property type="term" value="F:DNA ligase (ATP) activity"/>
    <property type="evidence" value="ECO:0007669"/>
    <property type="project" value="InterPro"/>
</dbReference>
<dbReference type="Gene3D" id="1.10.3260.10">
    <property type="entry name" value="DNA ligase, ATP-dependent, N-terminal domain"/>
    <property type="match status" value="1"/>
</dbReference>